<dbReference type="PANTHER" id="PTHR43405:SF1">
    <property type="entry name" value="GLYCOSYL HYDROLASE DIGH"/>
    <property type="match status" value="1"/>
</dbReference>
<reference evidence="3" key="1">
    <citation type="submission" date="2018-02" db="EMBL/GenBank/DDBJ databases">
        <authorList>
            <person name="Hausmann B."/>
        </authorList>
    </citation>
    <scope>NUCLEOTIDE SEQUENCE [LARGE SCALE GENOMIC DNA]</scope>
    <source>
        <strain evidence="3">Peat soil MAG SbA1</strain>
    </source>
</reference>
<evidence type="ECO:0008006" key="4">
    <source>
        <dbReference type="Google" id="ProtNLM"/>
    </source>
</evidence>
<dbReference type="Gene3D" id="3.40.50.880">
    <property type="match status" value="1"/>
</dbReference>
<dbReference type="PANTHER" id="PTHR43405">
    <property type="entry name" value="GLYCOSYL HYDROLASE DIGH"/>
    <property type="match status" value="1"/>
</dbReference>
<organism evidence="2 3">
    <name type="scientific">Candidatus Sulfotelmatobacter kueseliae</name>
    <dbReference type="NCBI Taxonomy" id="2042962"/>
    <lineage>
        <taxon>Bacteria</taxon>
        <taxon>Pseudomonadati</taxon>
        <taxon>Acidobacteriota</taxon>
        <taxon>Terriglobia</taxon>
        <taxon>Terriglobales</taxon>
        <taxon>Candidatus Korobacteraceae</taxon>
        <taxon>Candidatus Sulfotelmatobacter</taxon>
    </lineage>
</organism>
<dbReference type="SUPFAM" id="SSF51445">
    <property type="entry name" value="(Trans)glycosidases"/>
    <property type="match status" value="1"/>
</dbReference>
<proteinExistence type="predicted"/>
<feature type="signal peptide" evidence="1">
    <location>
        <begin position="1"/>
        <end position="21"/>
    </location>
</feature>
<dbReference type="InterPro" id="IPR029062">
    <property type="entry name" value="Class_I_gatase-like"/>
</dbReference>
<sequence>MKRKLWSVMFLLLLFAAGLLAAPGSQERDWTNQNWTNYVRIGAYGLRGGDAVQIVSKAQASDVFGIEVDNDIPGRYESFLQPEEKLKAIHDVAEEAHRVGNHAFVYIAGTECITAHADQTPHTLAKDHPDWLQRNIAGKPAIFGGGSAFWIRPGDEDVWVSPFATEWRKTYMERVRQIAATGIDGIYIDIPYWMTHFDGWEDTWASFDDYTVAAFKQQTGLDAKHDLKLGDFTDPAFRKWVEFRIQAITDFLREIDQNAKSINPKIKTIPEIYPGIEEEAVRVGSDVYSLYAVVDAIAHEYEFGEGDHMASSRTPLDWFRYQVGMHSFRAFAQGKATWILNYSWDGDKKVDASHAMIRESMMNLAMSQVMAGANFWDAPGHSMAGSNDLPTRKTIFSWIEAHEKTFYLPRTPIDPIGVYFSVATRNFGADEFIASYRGILILLMQKHLEFQIVTPRTLADFKGQTLILPDVRVLEDSEKNWLKSFAGQGKRLVITGVDATGIGKSENVVRFPACPGKAYNAELEKDFESASPDSGQAFLDSLRGSDAIRIQAGPHVATSVARTSDGHINCFFANFAGLRGGSNPIQTPQSGVEVTVQSKSRGKGFFLPFLGETQAVEGTHHGDALTFTLPPIARGAVFWYEP</sequence>
<keyword evidence="1" id="KW-0732">Signal</keyword>
<dbReference type="InterPro" id="IPR017853">
    <property type="entry name" value="GH"/>
</dbReference>
<feature type="chain" id="PRO_5015682449" description="Glycosyl hydrolase-like 10 domain-containing protein" evidence="1">
    <location>
        <begin position="22"/>
        <end position="642"/>
    </location>
</feature>
<dbReference type="InterPro" id="IPR052177">
    <property type="entry name" value="Divisome_Glycosyl_Hydrolase"/>
</dbReference>
<evidence type="ECO:0000256" key="1">
    <source>
        <dbReference type="SAM" id="SignalP"/>
    </source>
</evidence>
<dbReference type="AlphaFoldDB" id="A0A2U3L787"/>
<accession>A0A2U3L787</accession>
<dbReference type="Proteomes" id="UP000238701">
    <property type="component" value="Unassembled WGS sequence"/>
</dbReference>
<evidence type="ECO:0000313" key="2">
    <source>
        <dbReference type="EMBL" id="SPF47619.1"/>
    </source>
</evidence>
<dbReference type="EMBL" id="OMOD01000173">
    <property type="protein sequence ID" value="SPF47619.1"/>
    <property type="molecule type" value="Genomic_DNA"/>
</dbReference>
<gene>
    <name evidence="2" type="ORF">SBA1_760009</name>
</gene>
<name>A0A2U3L787_9BACT</name>
<protein>
    <recommendedName>
        <fullName evidence="4">Glycosyl hydrolase-like 10 domain-containing protein</fullName>
    </recommendedName>
</protein>
<dbReference type="Gene3D" id="3.20.20.80">
    <property type="entry name" value="Glycosidases"/>
    <property type="match status" value="1"/>
</dbReference>
<evidence type="ECO:0000313" key="3">
    <source>
        <dbReference type="Proteomes" id="UP000238701"/>
    </source>
</evidence>